<sequence>MLLFLIRSCQSSICVEDPEKPSTSLDVIENKMDSSLRSPPSSSLMQYNLDGSSLSIREIWSHLQRNLRIIKRELSRATSPDDTRRTGRSEPEFHQCLYSICQEQWELCYRLHVLPHLSRSCLGRLASDNMLLGSRTRCSYLACKPMRKLRDHSSQR</sequence>
<dbReference type="EMBL" id="KV428451">
    <property type="protein sequence ID" value="KZT31824.1"/>
    <property type="molecule type" value="Genomic_DNA"/>
</dbReference>
<accession>A0A165X4T4</accession>
<reference evidence="1 2" key="1">
    <citation type="journal article" date="2016" name="Mol. Biol. Evol.">
        <title>Comparative Genomics of Early-Diverging Mushroom-Forming Fungi Provides Insights into the Origins of Lignocellulose Decay Capabilities.</title>
        <authorList>
            <person name="Nagy L.G."/>
            <person name="Riley R."/>
            <person name="Tritt A."/>
            <person name="Adam C."/>
            <person name="Daum C."/>
            <person name="Floudas D."/>
            <person name="Sun H."/>
            <person name="Yadav J.S."/>
            <person name="Pangilinan J."/>
            <person name="Larsson K.H."/>
            <person name="Matsuura K."/>
            <person name="Barry K."/>
            <person name="Labutti K."/>
            <person name="Kuo R."/>
            <person name="Ohm R.A."/>
            <person name="Bhattacharya S.S."/>
            <person name="Shirouzu T."/>
            <person name="Yoshinaga Y."/>
            <person name="Martin F.M."/>
            <person name="Grigoriev I.V."/>
            <person name="Hibbett D.S."/>
        </authorList>
    </citation>
    <scope>NUCLEOTIDE SEQUENCE [LARGE SCALE GENOMIC DNA]</scope>
    <source>
        <strain evidence="1 2">HHB10207 ss-3</strain>
    </source>
</reference>
<name>A0A165X4T4_9AGAM</name>
<organism evidence="1 2">
    <name type="scientific">Sistotremastrum suecicum HHB10207 ss-3</name>
    <dbReference type="NCBI Taxonomy" id="1314776"/>
    <lineage>
        <taxon>Eukaryota</taxon>
        <taxon>Fungi</taxon>
        <taxon>Dikarya</taxon>
        <taxon>Basidiomycota</taxon>
        <taxon>Agaricomycotina</taxon>
        <taxon>Agaricomycetes</taxon>
        <taxon>Sistotremastrales</taxon>
        <taxon>Sistotremastraceae</taxon>
        <taxon>Sistotremastrum</taxon>
    </lineage>
</organism>
<dbReference type="Proteomes" id="UP000076798">
    <property type="component" value="Unassembled WGS sequence"/>
</dbReference>
<keyword evidence="2" id="KW-1185">Reference proteome</keyword>
<evidence type="ECO:0000313" key="1">
    <source>
        <dbReference type="EMBL" id="KZT31824.1"/>
    </source>
</evidence>
<proteinExistence type="predicted"/>
<protein>
    <submittedName>
        <fullName evidence="1">Uncharacterized protein</fullName>
    </submittedName>
</protein>
<gene>
    <name evidence="1" type="ORF">SISSUDRAFT_1056212</name>
</gene>
<evidence type="ECO:0000313" key="2">
    <source>
        <dbReference type="Proteomes" id="UP000076798"/>
    </source>
</evidence>
<dbReference type="AlphaFoldDB" id="A0A165X4T4"/>